<dbReference type="InterPro" id="IPR036964">
    <property type="entry name" value="RASGEF_cat_dom_sf"/>
</dbReference>
<feature type="domain" description="Cyclic nucleotide-binding" evidence="5">
    <location>
        <begin position="902"/>
        <end position="1029"/>
    </location>
</feature>
<evidence type="ECO:0000259" key="5">
    <source>
        <dbReference type="PROSITE" id="PS50042"/>
    </source>
</evidence>
<dbReference type="GO" id="GO:0007265">
    <property type="term" value="P:Ras protein signal transduction"/>
    <property type="evidence" value="ECO:0007669"/>
    <property type="project" value="TreeGrafter"/>
</dbReference>
<feature type="region of interest" description="Disordered" evidence="3">
    <location>
        <begin position="715"/>
        <end position="771"/>
    </location>
</feature>
<feature type="compositionally biased region" description="Low complexity" evidence="3">
    <location>
        <begin position="275"/>
        <end position="304"/>
    </location>
</feature>
<dbReference type="Gene3D" id="2.60.120.10">
    <property type="entry name" value="Jelly Rolls"/>
    <property type="match status" value="1"/>
</dbReference>
<feature type="compositionally biased region" description="Low complexity" evidence="3">
    <location>
        <begin position="874"/>
        <end position="883"/>
    </location>
</feature>
<evidence type="ECO:0000256" key="3">
    <source>
        <dbReference type="SAM" id="MobiDB-lite"/>
    </source>
</evidence>
<feature type="compositionally biased region" description="Low complexity" evidence="3">
    <location>
        <begin position="208"/>
        <end position="222"/>
    </location>
</feature>
<dbReference type="GO" id="GO:0010810">
    <property type="term" value="P:regulation of cell-substrate adhesion"/>
    <property type="evidence" value="ECO:0007669"/>
    <property type="project" value="EnsemblProtists"/>
</dbReference>
<name>F4PTA4_CACFS</name>
<dbReference type="KEGG" id="dfa:DFA_00705"/>
<proteinExistence type="predicted"/>
<dbReference type="InterPro" id="IPR018490">
    <property type="entry name" value="cNMP-bd_dom_sf"/>
</dbReference>
<protein>
    <submittedName>
        <fullName evidence="7">RasGEF domain-containing protein</fullName>
    </submittedName>
</protein>
<feature type="domain" description="Ras-GEF" evidence="4">
    <location>
        <begin position="334"/>
        <end position="567"/>
    </location>
</feature>
<dbReference type="GeneID" id="14874167"/>
<dbReference type="Gene3D" id="1.20.870.10">
    <property type="entry name" value="Son of sevenless (SoS) protein Chain: S domain 1"/>
    <property type="match status" value="1"/>
</dbReference>
<dbReference type="Pfam" id="PF00618">
    <property type="entry name" value="RasGEF_N"/>
    <property type="match status" value="1"/>
</dbReference>
<dbReference type="OMA" id="WFNRISS"/>
<dbReference type="InterPro" id="IPR014710">
    <property type="entry name" value="RmlC-like_jellyroll"/>
</dbReference>
<evidence type="ECO:0000259" key="6">
    <source>
        <dbReference type="PROSITE" id="PS50212"/>
    </source>
</evidence>
<dbReference type="SUPFAM" id="SSF51206">
    <property type="entry name" value="cAMP-binding domain-like"/>
    <property type="match status" value="1"/>
</dbReference>
<dbReference type="GO" id="GO:0019934">
    <property type="term" value="P:cGMP-mediated signaling"/>
    <property type="evidence" value="ECO:0007669"/>
    <property type="project" value="EnsemblProtists"/>
</dbReference>
<dbReference type="AlphaFoldDB" id="F4PTA4"/>
<dbReference type="InterPro" id="IPR000595">
    <property type="entry name" value="cNMP-bd_dom"/>
</dbReference>
<feature type="compositionally biased region" description="Basic residues" evidence="3">
    <location>
        <begin position="744"/>
        <end position="759"/>
    </location>
</feature>
<dbReference type="InterPro" id="IPR023578">
    <property type="entry name" value="Ras_GEF_dom_sf"/>
</dbReference>
<dbReference type="RefSeq" id="XP_004358690.1">
    <property type="nucleotide sequence ID" value="XM_004358633.1"/>
</dbReference>
<dbReference type="GO" id="GO:2000145">
    <property type="term" value="P:regulation of cell motility"/>
    <property type="evidence" value="ECO:0007669"/>
    <property type="project" value="EnsemblProtists"/>
</dbReference>
<dbReference type="PROSITE" id="PS50212">
    <property type="entry name" value="RASGEF_NTER"/>
    <property type="match status" value="1"/>
</dbReference>
<dbReference type="PANTHER" id="PTHR23113">
    <property type="entry name" value="GUANINE NUCLEOTIDE EXCHANGE FACTOR"/>
    <property type="match status" value="1"/>
</dbReference>
<evidence type="ECO:0000313" key="8">
    <source>
        <dbReference type="Proteomes" id="UP000007797"/>
    </source>
</evidence>
<dbReference type="PANTHER" id="PTHR23113:SF254">
    <property type="entry name" value="CYCLIC GMP-BINDING PROTEIN D"/>
    <property type="match status" value="1"/>
</dbReference>
<evidence type="ECO:0000256" key="2">
    <source>
        <dbReference type="PROSITE-ProRule" id="PRU00168"/>
    </source>
</evidence>
<dbReference type="CDD" id="cd00155">
    <property type="entry name" value="RasGEF"/>
    <property type="match status" value="1"/>
</dbReference>
<dbReference type="Proteomes" id="UP000007797">
    <property type="component" value="Unassembled WGS sequence"/>
</dbReference>
<dbReference type="InterPro" id="IPR001895">
    <property type="entry name" value="RASGEF_cat_dom"/>
</dbReference>
<feature type="compositionally biased region" description="Low complexity" evidence="3">
    <location>
        <begin position="760"/>
        <end position="771"/>
    </location>
</feature>
<dbReference type="GO" id="GO:0007163">
    <property type="term" value="P:establishment or maintenance of cell polarity"/>
    <property type="evidence" value="ECO:0007669"/>
    <property type="project" value="EnsemblProtists"/>
</dbReference>
<dbReference type="GO" id="GO:0005085">
    <property type="term" value="F:guanyl-nucleotide exchange factor activity"/>
    <property type="evidence" value="ECO:0007669"/>
    <property type="project" value="UniProtKB-KW"/>
</dbReference>
<dbReference type="SUPFAM" id="SSF48366">
    <property type="entry name" value="Ras GEF"/>
    <property type="match status" value="1"/>
</dbReference>
<dbReference type="GO" id="GO:0031271">
    <property type="term" value="P:lateral pseudopodium assembly"/>
    <property type="evidence" value="ECO:0007669"/>
    <property type="project" value="EnsemblProtists"/>
</dbReference>
<dbReference type="CDD" id="cd06224">
    <property type="entry name" value="REM"/>
    <property type="match status" value="1"/>
</dbReference>
<evidence type="ECO:0000313" key="7">
    <source>
        <dbReference type="EMBL" id="EGG20840.1"/>
    </source>
</evidence>
<dbReference type="EMBL" id="GL883010">
    <property type="protein sequence ID" value="EGG20840.1"/>
    <property type="molecule type" value="Genomic_DNA"/>
</dbReference>
<feature type="region of interest" description="Disordered" evidence="3">
    <location>
        <begin position="574"/>
        <end position="614"/>
    </location>
</feature>
<keyword evidence="1 2" id="KW-0344">Guanine-nucleotide releasing factor</keyword>
<evidence type="ECO:0000256" key="1">
    <source>
        <dbReference type="ARBA" id="ARBA00022658"/>
    </source>
</evidence>
<feature type="compositionally biased region" description="Polar residues" evidence="3">
    <location>
        <begin position="259"/>
        <end position="274"/>
    </location>
</feature>
<dbReference type="GO" id="GO:0031589">
    <property type="term" value="P:cell-substrate adhesion"/>
    <property type="evidence" value="ECO:0007669"/>
    <property type="project" value="EnsemblProtists"/>
</dbReference>
<feature type="compositionally biased region" description="Low complexity" evidence="3">
    <location>
        <begin position="597"/>
        <end position="614"/>
    </location>
</feature>
<dbReference type="InterPro" id="IPR008937">
    <property type="entry name" value="Ras-like_GEF"/>
</dbReference>
<feature type="region of interest" description="Disordered" evidence="3">
    <location>
        <begin position="874"/>
        <end position="904"/>
    </location>
</feature>
<dbReference type="GO" id="GO:0050920">
    <property type="term" value="P:regulation of chemotaxis"/>
    <property type="evidence" value="ECO:0007669"/>
    <property type="project" value="EnsemblProtists"/>
</dbReference>
<keyword evidence="8" id="KW-1185">Reference proteome</keyword>
<feature type="compositionally biased region" description="Polar residues" evidence="3">
    <location>
        <begin position="223"/>
        <end position="235"/>
    </location>
</feature>
<organism evidence="7 8">
    <name type="scientific">Cavenderia fasciculata</name>
    <name type="common">Slime mold</name>
    <name type="synonym">Dictyostelium fasciculatum</name>
    <dbReference type="NCBI Taxonomy" id="261658"/>
    <lineage>
        <taxon>Eukaryota</taxon>
        <taxon>Amoebozoa</taxon>
        <taxon>Evosea</taxon>
        <taxon>Eumycetozoa</taxon>
        <taxon>Dictyostelia</taxon>
        <taxon>Acytosteliales</taxon>
        <taxon>Cavenderiaceae</taxon>
        <taxon>Cavenderia</taxon>
    </lineage>
</organism>
<dbReference type="GO" id="GO:0031272">
    <property type="term" value="P:regulation of pseudopodium assembly"/>
    <property type="evidence" value="ECO:0007669"/>
    <property type="project" value="EnsemblProtists"/>
</dbReference>
<dbReference type="PROSITE" id="PS50009">
    <property type="entry name" value="RASGEF_CAT"/>
    <property type="match status" value="1"/>
</dbReference>
<gene>
    <name evidence="7" type="primary">gbpD</name>
    <name evidence="7" type="ORF">DFA_00705</name>
</gene>
<dbReference type="SMART" id="SM00147">
    <property type="entry name" value="RasGEF"/>
    <property type="match status" value="1"/>
</dbReference>
<reference evidence="8" key="1">
    <citation type="journal article" date="2011" name="Genome Res.">
        <title>Phylogeny-wide analysis of social amoeba genomes highlights ancient origins for complex intercellular communication.</title>
        <authorList>
            <person name="Heidel A.J."/>
            <person name="Lawal H.M."/>
            <person name="Felder M."/>
            <person name="Schilde C."/>
            <person name="Helps N.R."/>
            <person name="Tunggal B."/>
            <person name="Rivero F."/>
            <person name="John U."/>
            <person name="Schleicher M."/>
            <person name="Eichinger L."/>
            <person name="Platzer M."/>
            <person name="Noegel A.A."/>
            <person name="Schaap P."/>
            <person name="Gloeckner G."/>
        </authorList>
    </citation>
    <scope>NUCLEOTIDE SEQUENCE [LARGE SCALE GENOMIC DNA]</scope>
    <source>
        <strain evidence="8">SH3</strain>
    </source>
</reference>
<feature type="domain" description="N-terminal Ras-GEF" evidence="6">
    <location>
        <begin position="34"/>
        <end position="157"/>
    </location>
</feature>
<dbReference type="SMART" id="SM00229">
    <property type="entry name" value="RasGEFN"/>
    <property type="match status" value="1"/>
</dbReference>
<dbReference type="PROSITE" id="PS50042">
    <property type="entry name" value="CNMP_BINDING_3"/>
    <property type="match status" value="1"/>
</dbReference>
<feature type="compositionally biased region" description="Polar residues" evidence="3">
    <location>
        <begin position="183"/>
        <end position="207"/>
    </location>
</feature>
<feature type="region of interest" description="Disordered" evidence="3">
    <location>
        <begin position="183"/>
        <end position="240"/>
    </location>
</feature>
<feature type="compositionally biased region" description="Gly residues" evidence="3">
    <location>
        <begin position="575"/>
        <end position="596"/>
    </location>
</feature>
<dbReference type="InterPro" id="IPR000651">
    <property type="entry name" value="Ras-like_Gua-exchang_fac_N"/>
</dbReference>
<sequence length="1076" mass="116453">MEGGGVVSAPSFPFYLPDEESYIVYLTNVNRKDGCSAIKCCTLAKLIEKLSQSINYDNYSVSAFFLTYKDYTRPMEVLQLLASRYAGPPPGSCKDHLRRFEIEIEIVQTKQLIGTLVEKDFEDKPFSNSATEFMNSLPEDVKNEMFLIYYKAKKLTKSPSSQTIVTPPPKPNNISSASSTMRFSYSVSPKTQSPNSTSNVLQGLLSVNSPSNSGGNSPTNSTHLQPSTSLDNPRSSVKLPKGFMSKILPSGSSTNLMSYANTSNPNINVNGSKDNSSNNSSISNSSSNNSSSGGSSSISNSSSASSTNLYNNYHGINGQNIDEDNPYPEKTAFAPEYIARELTVMEFELISALTLNEFSQRQWNKENQAINIQNLITWFNRISSWVSTKIISKETPEERAVIIEAFINIANYAKELKNYNCVMEILGSLHNSSISRLKNSWALISQKANDMFQTLNTTMSPDINFRLYRKNLGAVLPSEPCIPYLGLFLTDYTYLVESNPPMIGADGSMVNVERIYLISARIQEFFQLFTNCSYGFTSMPQIREAILTEKVWEENEIFRLSKIREEQHSIANSVGGVGGGGAGADGKGSGVGGKGGDSSALSGSTVAGSSSGSSLNLASSLAGEKKRKNFVTKYRMSFTGNDPPPSISPTLSERDWKILTTNAKTIKSPAALLAATATTARLHPSSRSTTSSAMPMSGVAAASAARAAPRIAVPTTAQATATATASHPPARHPATQTAPARAHQPPHHPSCSRRSRPCHSTRTSAAPSPSSRAQWTCSVWATTVASSRRSVCRPKRSLSRATRASIMVSLAHSTSPSITCALRISKILPEKGGLSLTTNGKVKKYSFKNQDEVTEAYSIMTKIWKNHFNNVRSPAKSVSASTTPPTPPRSPKVGRGESFSGITDLPTKDEWSAILKGAKTVQFKKGEVIIVEGVEFHKIFQIAKGECTIVKGLVNDSLGSDNTTTSTTSTATTTTTLTTPVTSPMKSISFSSSSSKGLTVLTKLSTGSIFGEMSFLLQGGSPISVIVSSDVLEVYTLEGYFLNIILKSKPLLAPKFYKYLACVLDTRIKQYKQSIL</sequence>
<feature type="compositionally biased region" description="Low complexity" evidence="3">
    <location>
        <begin position="715"/>
        <end position="743"/>
    </location>
</feature>
<dbReference type="OrthoDB" id="546434at2759"/>
<evidence type="ECO:0000259" key="4">
    <source>
        <dbReference type="PROSITE" id="PS50009"/>
    </source>
</evidence>
<dbReference type="Pfam" id="PF00617">
    <property type="entry name" value="RasGEF"/>
    <property type="match status" value="1"/>
</dbReference>
<accession>F4PTA4</accession>
<dbReference type="Gene3D" id="1.10.840.10">
    <property type="entry name" value="Ras guanine-nucleotide exchange factors catalytic domain"/>
    <property type="match status" value="1"/>
</dbReference>
<dbReference type="GO" id="GO:0005886">
    <property type="term" value="C:plasma membrane"/>
    <property type="evidence" value="ECO:0007669"/>
    <property type="project" value="EnsemblProtists"/>
</dbReference>
<dbReference type="GO" id="GO:0032060">
    <property type="term" value="P:bleb assembly"/>
    <property type="evidence" value="ECO:0007669"/>
    <property type="project" value="EnsemblProtists"/>
</dbReference>
<feature type="region of interest" description="Disordered" evidence="3">
    <location>
        <begin position="259"/>
        <end position="304"/>
    </location>
</feature>